<organism evidence="1 2">
    <name type="scientific">Desulfosarcina ovata subsp. sediminis</name>
    <dbReference type="NCBI Taxonomy" id="885957"/>
    <lineage>
        <taxon>Bacteria</taxon>
        <taxon>Pseudomonadati</taxon>
        <taxon>Thermodesulfobacteriota</taxon>
        <taxon>Desulfobacteria</taxon>
        <taxon>Desulfobacterales</taxon>
        <taxon>Desulfosarcinaceae</taxon>
        <taxon>Desulfosarcina</taxon>
    </lineage>
</organism>
<dbReference type="EMBL" id="AP021876">
    <property type="protein sequence ID" value="BBO86557.1"/>
    <property type="molecule type" value="Genomic_DNA"/>
</dbReference>
<evidence type="ECO:0000313" key="2">
    <source>
        <dbReference type="Proteomes" id="UP000425960"/>
    </source>
</evidence>
<accession>A0A5K8A239</accession>
<dbReference type="RefSeq" id="WP_155325820.1">
    <property type="nucleotide sequence ID" value="NZ_AP021876.1"/>
</dbReference>
<sequence length="152" mass="17574">MNPQQAEILRDIVQRMMARYITVKPLGIDLGDKRKLIPALDCRILDYGAARTLYRNRRPVCRSLDAVKPINDQEKLCQKCIDREPCTGQVRLDLLFDNTPYRLLIAYTSAKNFLIYTGKLVEKKLEIRSINTKIVVVNRGSWGELRFCLADM</sequence>
<dbReference type="AlphaFoldDB" id="A0A5K8A239"/>
<evidence type="ECO:0000313" key="1">
    <source>
        <dbReference type="EMBL" id="BBO86557.1"/>
    </source>
</evidence>
<dbReference type="KEGG" id="dov:DSCO28_71230"/>
<dbReference type="Proteomes" id="UP000425960">
    <property type="component" value="Chromosome"/>
</dbReference>
<gene>
    <name evidence="1" type="ORF">DSCO28_71230</name>
</gene>
<protein>
    <submittedName>
        <fullName evidence="1">Uncharacterized protein</fullName>
    </submittedName>
</protein>
<name>A0A5K8A239_9BACT</name>
<proteinExistence type="predicted"/>
<reference evidence="1 2" key="1">
    <citation type="submission" date="2019-11" db="EMBL/GenBank/DDBJ databases">
        <title>Comparative genomics of hydrocarbon-degrading Desulfosarcina strains.</title>
        <authorList>
            <person name="Watanabe M."/>
            <person name="Kojima H."/>
            <person name="Fukui M."/>
        </authorList>
    </citation>
    <scope>NUCLEOTIDE SEQUENCE [LARGE SCALE GENOMIC DNA]</scope>
    <source>
        <strain evidence="1 2">28bB2T</strain>
    </source>
</reference>